<feature type="domain" description="ABC3 transporter permease C-terminal" evidence="8">
    <location>
        <begin position="270"/>
        <end position="386"/>
    </location>
</feature>
<feature type="transmembrane region" description="Helical" evidence="7">
    <location>
        <begin position="531"/>
        <end position="551"/>
    </location>
</feature>
<keyword evidence="3 7" id="KW-0812">Transmembrane</keyword>
<protein>
    <submittedName>
        <fullName evidence="10">Putative ABC transport system permease protein</fullName>
    </submittedName>
</protein>
<evidence type="ECO:0000256" key="2">
    <source>
        <dbReference type="ARBA" id="ARBA00022475"/>
    </source>
</evidence>
<dbReference type="Proteomes" id="UP001501427">
    <property type="component" value="Unassembled WGS sequence"/>
</dbReference>
<dbReference type="Proteomes" id="UP000549343">
    <property type="component" value="Unassembled WGS sequence"/>
</dbReference>
<dbReference type="EMBL" id="BAAAHD010000002">
    <property type="protein sequence ID" value="GAA0546005.1"/>
    <property type="molecule type" value="Genomic_DNA"/>
</dbReference>
<sequence>MGRVLLVLRLVAADVRRHPAQAAMLLVSITTATAMLSLGVALHGATEKLYQNTREATAGPDVVAYSPDTRRTTITALQSLRQAPGVLAHSGPYRQYYTTLTAHGATGAAVVQVADPAPGPVDRPLLTSGGWVRPGGVVVERGFATALDVRVGDHVTVAGRPLPVTGIAVTAARAVYPWAPGIGPHGGPSDGGGLVWAAERDTRALRSPDVPVTSFINLKLRDPGTARAFTTRDPAIAPAFEHTWVNVRAWQDVARQDSVMLRDSQPILVIGSWLIAFLAIGGLATLAVGRATAQTRRVGLLKAVGATPGLIAAVLLAEYVTLALLADALGLVAARLIEPAIVNPSASLLTTATGPAGGTVAVTTVVALAVAGLTTLGPTVRALRTETVAALADGARQPRHRAHLTRISALLPTSLLLGTRLIARRPGRAFLHACTTAATMTTVTGLIVIHAQTATGYPGSPMANDLRDAQQHHVILAVTAAMIVLAAVNTLTAAWTTAEEARRTMAVARALGATPGQVTAGLSAAQVLPTLPGALAGVPLGLLVCLLFSGPDTTWPPAWSLLAAALTVLPVTAALTAIPARIAARRPVAPTLSAEAP</sequence>
<evidence type="ECO:0000256" key="6">
    <source>
        <dbReference type="ARBA" id="ARBA00038076"/>
    </source>
</evidence>
<evidence type="ECO:0000313" key="12">
    <source>
        <dbReference type="Proteomes" id="UP001501427"/>
    </source>
</evidence>
<evidence type="ECO:0000256" key="3">
    <source>
        <dbReference type="ARBA" id="ARBA00022692"/>
    </source>
</evidence>
<dbReference type="PANTHER" id="PTHR30572:SF4">
    <property type="entry name" value="ABC TRANSPORTER PERMEASE YTRF"/>
    <property type="match status" value="1"/>
</dbReference>
<reference evidence="9" key="1">
    <citation type="journal article" date="2014" name="Int. J. Syst. Evol. Microbiol.">
        <title>Complete genome of a new Firmicutes species belonging to the dominant human colonic microbiota ('Ruminococcus bicirculans') reveals two chromosomes and a selective capacity to utilize plant glucans.</title>
        <authorList>
            <consortium name="NISC Comparative Sequencing Program"/>
            <person name="Wegmann U."/>
            <person name="Louis P."/>
            <person name="Goesmann A."/>
            <person name="Henrissat B."/>
            <person name="Duncan S.H."/>
            <person name="Flint H.J."/>
        </authorList>
    </citation>
    <scope>NUCLEOTIDE SEQUENCE</scope>
    <source>
        <strain evidence="9">JCM 10667</strain>
    </source>
</reference>
<feature type="transmembrane region" description="Helical" evidence="7">
    <location>
        <begin position="357"/>
        <end position="376"/>
    </location>
</feature>
<dbReference type="InterPro" id="IPR050250">
    <property type="entry name" value="Macrolide_Exporter_MacB"/>
</dbReference>
<evidence type="ECO:0000256" key="4">
    <source>
        <dbReference type="ARBA" id="ARBA00022989"/>
    </source>
</evidence>
<dbReference type="GO" id="GO:0005886">
    <property type="term" value="C:plasma membrane"/>
    <property type="evidence" value="ECO:0007669"/>
    <property type="project" value="UniProtKB-SubCell"/>
</dbReference>
<evidence type="ECO:0000256" key="7">
    <source>
        <dbReference type="SAM" id="Phobius"/>
    </source>
</evidence>
<proteinExistence type="inferred from homology"/>
<evidence type="ECO:0000256" key="5">
    <source>
        <dbReference type="ARBA" id="ARBA00023136"/>
    </source>
</evidence>
<evidence type="ECO:0000313" key="10">
    <source>
        <dbReference type="EMBL" id="MBB4772543.1"/>
    </source>
</evidence>
<feature type="transmembrane region" description="Helical" evidence="7">
    <location>
        <begin position="473"/>
        <end position="495"/>
    </location>
</feature>
<feature type="transmembrane region" description="Helical" evidence="7">
    <location>
        <begin position="310"/>
        <end position="337"/>
    </location>
</feature>
<dbReference type="GO" id="GO:0022857">
    <property type="term" value="F:transmembrane transporter activity"/>
    <property type="evidence" value="ECO:0007669"/>
    <property type="project" value="TreeGrafter"/>
</dbReference>
<evidence type="ECO:0000256" key="1">
    <source>
        <dbReference type="ARBA" id="ARBA00004651"/>
    </source>
</evidence>
<keyword evidence="5 7" id="KW-0472">Membrane</keyword>
<keyword evidence="2" id="KW-1003">Cell membrane</keyword>
<keyword evidence="4 7" id="KW-1133">Transmembrane helix</keyword>
<evidence type="ECO:0000259" key="8">
    <source>
        <dbReference type="Pfam" id="PF02687"/>
    </source>
</evidence>
<comment type="caution">
    <text evidence="10">The sequence shown here is derived from an EMBL/GenBank/DDBJ whole genome shotgun (WGS) entry which is preliminary data.</text>
</comment>
<dbReference type="InterPro" id="IPR003838">
    <property type="entry name" value="ABC3_permease_C"/>
</dbReference>
<feature type="domain" description="ABC3 transporter permease C-terminal" evidence="8">
    <location>
        <begin position="478"/>
        <end position="586"/>
    </location>
</feature>
<reference evidence="12" key="2">
    <citation type="journal article" date="2019" name="Int. J. Syst. Evol. Microbiol.">
        <title>The Global Catalogue of Microorganisms (GCM) 10K type strain sequencing project: providing services to taxonomists for standard genome sequencing and annotation.</title>
        <authorList>
            <consortium name="The Broad Institute Genomics Platform"/>
            <consortium name="The Broad Institute Genome Sequencing Center for Infectious Disease"/>
            <person name="Wu L."/>
            <person name="Ma J."/>
        </authorList>
    </citation>
    <scope>NUCLEOTIDE SEQUENCE [LARGE SCALE GENOMIC DNA]</scope>
    <source>
        <strain evidence="12">JCM 10667</strain>
    </source>
</reference>
<reference evidence="9" key="4">
    <citation type="submission" date="2023-12" db="EMBL/GenBank/DDBJ databases">
        <authorList>
            <person name="Sun Q."/>
            <person name="Inoue M."/>
        </authorList>
    </citation>
    <scope>NUCLEOTIDE SEQUENCE</scope>
    <source>
        <strain evidence="9">JCM 10667</strain>
    </source>
</reference>
<dbReference type="PANTHER" id="PTHR30572">
    <property type="entry name" value="MEMBRANE COMPONENT OF TRANSPORTER-RELATED"/>
    <property type="match status" value="1"/>
</dbReference>
<evidence type="ECO:0000313" key="9">
    <source>
        <dbReference type="EMBL" id="GAA0546005.1"/>
    </source>
</evidence>
<dbReference type="EMBL" id="JACHMV010000001">
    <property type="protein sequence ID" value="MBB4772543.1"/>
    <property type="molecule type" value="Genomic_DNA"/>
</dbReference>
<comment type="subcellular location">
    <subcellularLocation>
        <location evidence="1">Cell membrane</location>
        <topology evidence="1">Multi-pass membrane protein</topology>
    </subcellularLocation>
</comment>
<feature type="transmembrane region" description="Helical" evidence="7">
    <location>
        <begin position="557"/>
        <end position="578"/>
    </location>
</feature>
<name>A0A7W7I8V0_9ACTN</name>
<accession>A0A7W7I8V0</accession>
<gene>
    <name evidence="10" type="ORF">F4557_000961</name>
    <name evidence="9" type="ORF">GCM10009546_05080</name>
</gene>
<organism evidence="10 11">
    <name type="scientific">Actinomadura livida</name>
    <dbReference type="NCBI Taxonomy" id="79909"/>
    <lineage>
        <taxon>Bacteria</taxon>
        <taxon>Bacillati</taxon>
        <taxon>Actinomycetota</taxon>
        <taxon>Actinomycetes</taxon>
        <taxon>Streptosporangiales</taxon>
        <taxon>Thermomonosporaceae</taxon>
        <taxon>Actinomadura</taxon>
    </lineage>
</organism>
<feature type="transmembrane region" description="Helical" evidence="7">
    <location>
        <begin position="429"/>
        <end position="453"/>
    </location>
</feature>
<feature type="transmembrane region" description="Helical" evidence="7">
    <location>
        <begin position="267"/>
        <end position="289"/>
    </location>
</feature>
<dbReference type="AlphaFoldDB" id="A0A7W7I8V0"/>
<dbReference type="Pfam" id="PF02687">
    <property type="entry name" value="FtsX"/>
    <property type="match status" value="2"/>
</dbReference>
<keyword evidence="12" id="KW-1185">Reference proteome</keyword>
<dbReference type="RefSeq" id="WP_184880052.1">
    <property type="nucleotide sequence ID" value="NZ_BAAAHD010000002.1"/>
</dbReference>
<reference evidence="10 11" key="3">
    <citation type="submission" date="2020-08" db="EMBL/GenBank/DDBJ databases">
        <title>Sequencing the genomes of 1000 actinobacteria strains.</title>
        <authorList>
            <person name="Klenk H.-P."/>
        </authorList>
    </citation>
    <scope>NUCLEOTIDE SEQUENCE [LARGE SCALE GENOMIC DNA]</scope>
    <source>
        <strain evidence="10 11">DSM 44772</strain>
    </source>
</reference>
<evidence type="ECO:0000313" key="11">
    <source>
        <dbReference type="Proteomes" id="UP000549343"/>
    </source>
</evidence>
<comment type="similarity">
    <text evidence="6">Belongs to the ABC-4 integral membrane protein family.</text>
</comment>